<sequence>MYVDSLTCLNNIRSSIELLRDQVYAGLEYYCNQVWPNAPHGRMGRLLLKLSNFQSVAAHIEKLTCSNELNHLLNNLESIFSYLSVKKVDSSNFISTTTTTMTTSSTITSSSNSIHLEFS</sequence>
<organism evidence="4 5">
    <name type="scientific">Schistosoma margrebowiei</name>
    <dbReference type="NCBI Taxonomy" id="48269"/>
    <lineage>
        <taxon>Eukaryota</taxon>
        <taxon>Metazoa</taxon>
        <taxon>Spiralia</taxon>
        <taxon>Lophotrochozoa</taxon>
        <taxon>Platyhelminthes</taxon>
        <taxon>Trematoda</taxon>
        <taxon>Digenea</taxon>
        <taxon>Strigeidida</taxon>
        <taxon>Schistosomatoidea</taxon>
        <taxon>Schistosomatidae</taxon>
        <taxon>Schistosoma</taxon>
    </lineage>
</organism>
<gene>
    <name evidence="4" type="ORF">SMRZ_LOCUS1884</name>
</gene>
<reference evidence="4 5" key="1">
    <citation type="submission" date="2018-11" db="EMBL/GenBank/DDBJ databases">
        <authorList>
            <consortium name="Pathogen Informatics"/>
        </authorList>
    </citation>
    <scope>NUCLEOTIDE SEQUENCE [LARGE SCALE GENOMIC DNA]</scope>
    <source>
        <strain evidence="4 5">Zambia</strain>
    </source>
</reference>
<evidence type="ECO:0000256" key="3">
    <source>
        <dbReference type="ARBA" id="ARBA00023170"/>
    </source>
</evidence>
<protein>
    <submittedName>
        <fullName evidence="4">Uncharacterized protein</fullName>
    </submittedName>
</protein>
<keyword evidence="2" id="KW-0804">Transcription</keyword>
<evidence type="ECO:0000256" key="2">
    <source>
        <dbReference type="ARBA" id="ARBA00023163"/>
    </source>
</evidence>
<name>A0A183LDK9_9TREM</name>
<keyword evidence="5" id="KW-1185">Reference proteome</keyword>
<evidence type="ECO:0000313" key="5">
    <source>
        <dbReference type="Proteomes" id="UP000277204"/>
    </source>
</evidence>
<evidence type="ECO:0000313" key="4">
    <source>
        <dbReference type="EMBL" id="VDO53199.1"/>
    </source>
</evidence>
<dbReference type="Proteomes" id="UP000277204">
    <property type="component" value="Unassembled WGS sequence"/>
</dbReference>
<keyword evidence="1" id="KW-0805">Transcription regulation</keyword>
<accession>A0A183LDK9</accession>
<dbReference type="SUPFAM" id="SSF48508">
    <property type="entry name" value="Nuclear receptor ligand-binding domain"/>
    <property type="match status" value="1"/>
</dbReference>
<dbReference type="Gene3D" id="1.10.565.10">
    <property type="entry name" value="Retinoid X Receptor"/>
    <property type="match status" value="1"/>
</dbReference>
<dbReference type="EMBL" id="UZAI01000454">
    <property type="protein sequence ID" value="VDO53199.1"/>
    <property type="molecule type" value="Genomic_DNA"/>
</dbReference>
<dbReference type="AlphaFoldDB" id="A0A183LDK9"/>
<dbReference type="STRING" id="48269.A0A183LDK9"/>
<keyword evidence="3" id="KW-0675">Receptor</keyword>
<dbReference type="InterPro" id="IPR035500">
    <property type="entry name" value="NHR-like_dom_sf"/>
</dbReference>
<proteinExistence type="predicted"/>
<evidence type="ECO:0000256" key="1">
    <source>
        <dbReference type="ARBA" id="ARBA00023015"/>
    </source>
</evidence>